<protein>
    <submittedName>
        <fullName evidence="1">DUF2857 domain-containing protein</fullName>
    </submittedName>
</protein>
<dbReference type="EMBL" id="JACAQB010000024">
    <property type="protein sequence ID" value="NWB99507.1"/>
    <property type="molecule type" value="Genomic_DNA"/>
</dbReference>
<dbReference type="InterPro" id="IPR021364">
    <property type="entry name" value="DUF2857"/>
</dbReference>
<dbReference type="RefSeq" id="WP_177097169.1">
    <property type="nucleotide sequence ID" value="NZ_JACAOS010000021.1"/>
</dbReference>
<proteinExistence type="predicted"/>
<organism evidence="1 2">
    <name type="scientific">Pseudomonas gingeri</name>
    <dbReference type="NCBI Taxonomy" id="117681"/>
    <lineage>
        <taxon>Bacteria</taxon>
        <taxon>Pseudomonadati</taxon>
        <taxon>Pseudomonadota</taxon>
        <taxon>Gammaproteobacteria</taxon>
        <taxon>Pseudomonadales</taxon>
        <taxon>Pseudomonadaceae</taxon>
        <taxon>Pseudomonas</taxon>
    </lineage>
</organism>
<dbReference type="Pfam" id="PF11198">
    <property type="entry name" value="DUF2857"/>
    <property type="match status" value="1"/>
</dbReference>
<reference evidence="1 2" key="1">
    <citation type="submission" date="2020-04" db="EMBL/GenBank/DDBJ databases">
        <title>Molecular characterization of pseudomonads from Agaricus bisporus reveal novel blotch 2 pathogens in Western Europe.</title>
        <authorList>
            <person name="Taparia T."/>
            <person name="Krijger M."/>
            <person name="Haynes E."/>
            <person name="Elpinstone J.G."/>
            <person name="Noble R."/>
            <person name="Van Der Wolf J."/>
        </authorList>
    </citation>
    <scope>NUCLEOTIDE SEQUENCE [LARGE SCALE GENOMIC DNA]</scope>
    <source>
        <strain evidence="1 2">H7001</strain>
    </source>
</reference>
<accession>A0A7Y7XIN1</accession>
<evidence type="ECO:0000313" key="2">
    <source>
        <dbReference type="Proteomes" id="UP000539985"/>
    </source>
</evidence>
<gene>
    <name evidence="1" type="ORF">HX882_26810</name>
</gene>
<comment type="caution">
    <text evidence="1">The sequence shown here is derived from an EMBL/GenBank/DDBJ whole genome shotgun (WGS) entry which is preliminary data.</text>
</comment>
<evidence type="ECO:0000313" key="1">
    <source>
        <dbReference type="EMBL" id="NWB99507.1"/>
    </source>
</evidence>
<dbReference type="Proteomes" id="UP000539985">
    <property type="component" value="Unassembled WGS sequence"/>
</dbReference>
<dbReference type="AlphaFoldDB" id="A0A7Y7XIN1"/>
<sequence>MHSLNLAVAFQIMSNIKNGQLRSCLAMGFKQKDLKSLIDPHKIGALANSSVPWFRVVVDGAVVDRLLARANNMDDENAIYRALCLGASARMIGELFGLTHKEVAARRKFLGIPLRKGRWRFVEAEEETRLWQHWARLTKEQGTDVRDLRSVLEVAMSMAECELSLSLCMIWCEVRRWMAEELV</sequence>
<name>A0A7Y7XIN1_9PSED</name>